<gene>
    <name evidence="4" type="primary">LOC106463778</name>
</gene>
<feature type="transmembrane region" description="Helical" evidence="1">
    <location>
        <begin position="267"/>
        <end position="284"/>
    </location>
</feature>
<feature type="transmembrane region" description="Helical" evidence="1">
    <location>
        <begin position="400"/>
        <end position="423"/>
    </location>
</feature>
<evidence type="ECO:0000256" key="1">
    <source>
        <dbReference type="SAM" id="Phobius"/>
    </source>
</evidence>
<feature type="transmembrane region" description="Helical" evidence="1">
    <location>
        <begin position="296"/>
        <end position="317"/>
    </location>
</feature>
<feature type="transmembrane region" description="Helical" evidence="1">
    <location>
        <begin position="370"/>
        <end position="388"/>
    </location>
</feature>
<dbReference type="Proteomes" id="UP000694941">
    <property type="component" value="Unplaced"/>
</dbReference>
<dbReference type="Pfam" id="PF01757">
    <property type="entry name" value="Acyl_transf_3"/>
    <property type="match status" value="1"/>
</dbReference>
<feature type="transmembrane region" description="Helical" evidence="1">
    <location>
        <begin position="79"/>
        <end position="99"/>
    </location>
</feature>
<evidence type="ECO:0000313" key="3">
    <source>
        <dbReference type="Proteomes" id="UP000694941"/>
    </source>
</evidence>
<dbReference type="PANTHER" id="PTHR11161">
    <property type="entry name" value="O-ACYLTRANSFERASE"/>
    <property type="match status" value="1"/>
</dbReference>
<dbReference type="RefSeq" id="XP_013779299.1">
    <property type="nucleotide sequence ID" value="XM_013923845.2"/>
</dbReference>
<keyword evidence="1" id="KW-0812">Transmembrane</keyword>
<dbReference type="InterPro" id="IPR002656">
    <property type="entry name" value="Acyl_transf_3_dom"/>
</dbReference>
<name>A0ABM1BCM4_LIMPO</name>
<dbReference type="PANTHER" id="PTHR11161:SF0">
    <property type="entry name" value="O-ACYLTRANSFERASE LIKE PROTEIN"/>
    <property type="match status" value="1"/>
</dbReference>
<reference evidence="4" key="1">
    <citation type="submission" date="2025-08" db="UniProtKB">
        <authorList>
            <consortium name="RefSeq"/>
        </authorList>
    </citation>
    <scope>IDENTIFICATION</scope>
    <source>
        <tissue evidence="4">Muscle</tissue>
    </source>
</reference>
<feature type="transmembrane region" description="Helical" evidence="1">
    <location>
        <begin position="193"/>
        <end position="218"/>
    </location>
</feature>
<keyword evidence="3" id="KW-1185">Reference proteome</keyword>
<keyword evidence="1" id="KW-1133">Transmembrane helix</keyword>
<evidence type="ECO:0000313" key="4">
    <source>
        <dbReference type="RefSeq" id="XP_013779299.1"/>
    </source>
</evidence>
<organism evidence="3 4">
    <name type="scientific">Limulus polyphemus</name>
    <name type="common">Atlantic horseshoe crab</name>
    <dbReference type="NCBI Taxonomy" id="6850"/>
    <lineage>
        <taxon>Eukaryota</taxon>
        <taxon>Metazoa</taxon>
        <taxon>Ecdysozoa</taxon>
        <taxon>Arthropoda</taxon>
        <taxon>Chelicerata</taxon>
        <taxon>Merostomata</taxon>
        <taxon>Xiphosura</taxon>
        <taxon>Limulidae</taxon>
        <taxon>Limulus</taxon>
    </lineage>
</organism>
<proteinExistence type="predicted"/>
<evidence type="ECO:0000259" key="2">
    <source>
        <dbReference type="Pfam" id="PF01757"/>
    </source>
</evidence>
<accession>A0ABM1BCM4</accession>
<sequence length="443" mass="50327">MEGNQAKFLMCFSVYTNGARILDTTPGKGQLNCLHGIRFLTMSWVILGHTYRFSMQVVGNALEAAKDKDSFAFTAVSNFSFSVDSFFLLSGLLLAYLFFKDSVGNRKSVSYWVHFYIHRIWRLTPVYMMVLAFDAVLWKHLSSGPFWSEDGYDGEKCKNNWWYNLLYINNFNKQGEQCLGPTWYLANDMQMYLVSPIFLVSIFYQPVLGVILTCAAILSSSTITGVLSIKHGFVASPPRGGESGPNEKLQLAALAEAYFNTIYQTPWCRIGAYLVGILLGYVLYRLGQKKNFLNKWLVLLGWLLATGICMSILYGMYHANPGVKVSAFYFSVSRTMWAVGLAWLIFACVTGHGGFINTILSWGFWIPLSRLSYCAYLIHPLIMFWYFQSRNSLLHFSHQTLVSCFTAFLVWSYGIALMVSLAFEVPMMGLEKLILKRGSRQTR</sequence>
<feature type="transmembrane region" description="Helical" evidence="1">
    <location>
        <begin position="338"/>
        <end position="364"/>
    </location>
</feature>
<dbReference type="GeneID" id="106463778"/>
<keyword evidence="1" id="KW-0472">Membrane</keyword>
<dbReference type="InterPro" id="IPR052728">
    <property type="entry name" value="O2_lipid_transport_reg"/>
</dbReference>
<feature type="domain" description="Acyltransferase 3" evidence="2">
    <location>
        <begin position="33"/>
        <end position="416"/>
    </location>
</feature>
<protein>
    <submittedName>
        <fullName evidence="4">Nose resistant to fluoxetine protein 6-like</fullName>
    </submittedName>
</protein>